<evidence type="ECO:0000313" key="2">
    <source>
        <dbReference type="EMBL" id="KIT17003.1"/>
    </source>
</evidence>
<gene>
    <name evidence="2" type="ORF">jaqu_11930</name>
</gene>
<dbReference type="Proteomes" id="UP000032232">
    <property type="component" value="Unassembled WGS sequence"/>
</dbReference>
<proteinExistence type="predicted"/>
<dbReference type="STRING" id="935700.jaqu_11930"/>
<keyword evidence="1" id="KW-0732">Signal</keyword>
<organism evidence="2 3">
    <name type="scientific">Jannaschia aquimarina</name>
    <dbReference type="NCBI Taxonomy" id="935700"/>
    <lineage>
        <taxon>Bacteria</taxon>
        <taxon>Pseudomonadati</taxon>
        <taxon>Pseudomonadota</taxon>
        <taxon>Alphaproteobacteria</taxon>
        <taxon>Rhodobacterales</taxon>
        <taxon>Roseobacteraceae</taxon>
        <taxon>Jannaschia</taxon>
    </lineage>
</organism>
<keyword evidence="3" id="KW-1185">Reference proteome</keyword>
<protein>
    <submittedName>
        <fullName evidence="2">Uncharacterized protein</fullName>
    </submittedName>
</protein>
<comment type="caution">
    <text evidence="2">The sequence shown here is derived from an EMBL/GenBank/DDBJ whole genome shotgun (WGS) entry which is preliminary data.</text>
</comment>
<dbReference type="RefSeq" id="WP_043918038.1">
    <property type="nucleotide sequence ID" value="NZ_FZPF01000002.1"/>
</dbReference>
<dbReference type="PATRIC" id="fig|935700.4.peg.1239"/>
<feature type="signal peptide" evidence="1">
    <location>
        <begin position="1"/>
        <end position="22"/>
    </location>
</feature>
<dbReference type="EMBL" id="JYFE01000023">
    <property type="protein sequence ID" value="KIT17003.1"/>
    <property type="molecule type" value="Genomic_DNA"/>
</dbReference>
<feature type="chain" id="PRO_5002244696" evidence="1">
    <location>
        <begin position="23"/>
        <end position="93"/>
    </location>
</feature>
<reference evidence="2 3" key="1">
    <citation type="submission" date="2015-02" db="EMBL/GenBank/DDBJ databases">
        <title>Genome Sequence of Jannaschia aquimarina DSM28248, a member of the Roseobacter clade.</title>
        <authorList>
            <person name="Voget S."/>
            <person name="Daniel R."/>
        </authorList>
    </citation>
    <scope>NUCLEOTIDE SEQUENCE [LARGE SCALE GENOMIC DNA]</scope>
    <source>
        <strain evidence="2 3">GSW-M26</strain>
    </source>
</reference>
<evidence type="ECO:0000313" key="3">
    <source>
        <dbReference type="Proteomes" id="UP000032232"/>
    </source>
</evidence>
<dbReference type="AlphaFoldDB" id="A0A0D1DAN8"/>
<name>A0A0D1DAN8_9RHOB</name>
<accession>A0A0D1DAN8</accession>
<sequence length="93" mass="9125">MTKLFALSAATMVAFAPVTALAESPLLLNSTKSTGNVEAVVGDEVVIVDEGVGGPGLLPLAIGAGAVILAAAALSGGDSSDTTGEEEIEEILE</sequence>
<evidence type="ECO:0000256" key="1">
    <source>
        <dbReference type="SAM" id="SignalP"/>
    </source>
</evidence>